<proteinExistence type="predicted"/>
<comment type="caution">
    <text evidence="6">The sequence shown here is derived from an EMBL/GenBank/DDBJ whole genome shotgun (WGS) entry which is preliminary data.</text>
</comment>
<keyword evidence="7" id="KW-1185">Reference proteome</keyword>
<dbReference type="InterPro" id="IPR001245">
    <property type="entry name" value="Ser-Thr/Tyr_kinase_cat_dom"/>
</dbReference>
<evidence type="ECO:0000313" key="6">
    <source>
        <dbReference type="EMBL" id="RIA87935.1"/>
    </source>
</evidence>
<evidence type="ECO:0000256" key="2">
    <source>
        <dbReference type="ARBA" id="ARBA00022741"/>
    </source>
</evidence>
<dbReference type="GO" id="GO:0005524">
    <property type="term" value="F:ATP binding"/>
    <property type="evidence" value="ECO:0007669"/>
    <property type="project" value="UniProtKB-KW"/>
</dbReference>
<dbReference type="EMBL" id="QKYT01000286">
    <property type="protein sequence ID" value="RIA87935.1"/>
    <property type="molecule type" value="Genomic_DNA"/>
</dbReference>
<dbReference type="OrthoDB" id="2367722at2759"/>
<dbReference type="AlphaFoldDB" id="A0A397SV90"/>
<sequence length="262" mass="30422">MLIMHYADSGNLHNYLQTNFINITWNKKLDILWNISLGLNCIHEKNFIHRDFHSGNILLSEEKTNYIDYQSWFVGDLGLSQPANNALNNDIYGVIPYIAPEVFKDVAFSKEADIYSMGMIMWELTTGCKPFANVEHDVNLIYEIIDGKRPEITEDTPKCFANLMKRCWDSDPLKRPSIFEIEETVNNWILYNENFYNQQNNNDIIEQFKKAEIKRLELIQSEKLGPEFNEKSHPGAIYTSRPLSILISNSSSTISLQGMYYI</sequence>
<dbReference type="Proteomes" id="UP000265703">
    <property type="component" value="Unassembled WGS sequence"/>
</dbReference>
<evidence type="ECO:0000313" key="7">
    <source>
        <dbReference type="Proteomes" id="UP000265703"/>
    </source>
</evidence>
<reference evidence="6 7" key="1">
    <citation type="submission" date="2018-06" db="EMBL/GenBank/DDBJ databases">
        <title>Comparative genomics reveals the genomic features of Rhizophagus irregularis, R. cerebriforme, R. diaphanum and Gigaspora rosea, and their symbiotic lifestyle signature.</title>
        <authorList>
            <person name="Morin E."/>
            <person name="San Clemente H."/>
            <person name="Chen E.C.H."/>
            <person name="De La Providencia I."/>
            <person name="Hainaut M."/>
            <person name="Kuo A."/>
            <person name="Kohler A."/>
            <person name="Murat C."/>
            <person name="Tang N."/>
            <person name="Roy S."/>
            <person name="Loubradou J."/>
            <person name="Henrissat B."/>
            <person name="Grigoriev I.V."/>
            <person name="Corradi N."/>
            <person name="Roux C."/>
            <person name="Martin F.M."/>
        </authorList>
    </citation>
    <scope>NUCLEOTIDE SEQUENCE [LARGE SCALE GENOMIC DNA]</scope>
    <source>
        <strain evidence="6 7">DAOM 227022</strain>
    </source>
</reference>
<dbReference type="PRINTS" id="PR00109">
    <property type="entry name" value="TYRKINASE"/>
</dbReference>
<keyword evidence="3 6" id="KW-0418">Kinase</keyword>
<evidence type="ECO:0000256" key="1">
    <source>
        <dbReference type="ARBA" id="ARBA00022679"/>
    </source>
</evidence>
<keyword evidence="4" id="KW-0067">ATP-binding</keyword>
<dbReference type="PROSITE" id="PS50011">
    <property type="entry name" value="PROTEIN_KINASE_DOM"/>
    <property type="match status" value="1"/>
</dbReference>
<evidence type="ECO:0000256" key="4">
    <source>
        <dbReference type="ARBA" id="ARBA00022840"/>
    </source>
</evidence>
<feature type="domain" description="Protein kinase" evidence="5">
    <location>
        <begin position="1"/>
        <end position="189"/>
    </location>
</feature>
<dbReference type="PANTHER" id="PTHR44329">
    <property type="entry name" value="SERINE/THREONINE-PROTEIN KINASE TNNI3K-RELATED"/>
    <property type="match status" value="1"/>
</dbReference>
<protein>
    <submittedName>
        <fullName evidence="6">Kinase-like domain-containing protein</fullName>
    </submittedName>
</protein>
<keyword evidence="2" id="KW-0547">Nucleotide-binding</keyword>
<gene>
    <name evidence="6" type="ORF">C1645_726227</name>
</gene>
<evidence type="ECO:0000259" key="5">
    <source>
        <dbReference type="PROSITE" id="PS50011"/>
    </source>
</evidence>
<dbReference type="GO" id="GO:0004674">
    <property type="term" value="F:protein serine/threonine kinase activity"/>
    <property type="evidence" value="ECO:0007669"/>
    <property type="project" value="TreeGrafter"/>
</dbReference>
<name>A0A397SV90_9GLOM</name>
<dbReference type="InterPro" id="IPR011009">
    <property type="entry name" value="Kinase-like_dom_sf"/>
</dbReference>
<dbReference type="Pfam" id="PF07714">
    <property type="entry name" value="PK_Tyr_Ser-Thr"/>
    <property type="match status" value="1"/>
</dbReference>
<organism evidence="6 7">
    <name type="scientific">Glomus cerebriforme</name>
    <dbReference type="NCBI Taxonomy" id="658196"/>
    <lineage>
        <taxon>Eukaryota</taxon>
        <taxon>Fungi</taxon>
        <taxon>Fungi incertae sedis</taxon>
        <taxon>Mucoromycota</taxon>
        <taxon>Glomeromycotina</taxon>
        <taxon>Glomeromycetes</taxon>
        <taxon>Glomerales</taxon>
        <taxon>Glomeraceae</taxon>
        <taxon>Glomus</taxon>
    </lineage>
</organism>
<dbReference type="InterPro" id="IPR000719">
    <property type="entry name" value="Prot_kinase_dom"/>
</dbReference>
<evidence type="ECO:0000256" key="3">
    <source>
        <dbReference type="ARBA" id="ARBA00022777"/>
    </source>
</evidence>
<dbReference type="SUPFAM" id="SSF56112">
    <property type="entry name" value="Protein kinase-like (PK-like)"/>
    <property type="match status" value="1"/>
</dbReference>
<dbReference type="InterPro" id="IPR051681">
    <property type="entry name" value="Ser/Thr_Kinases-Pseudokinases"/>
</dbReference>
<accession>A0A397SV90</accession>
<dbReference type="PANTHER" id="PTHR44329:SF288">
    <property type="entry name" value="MITOGEN-ACTIVATED PROTEIN KINASE KINASE KINASE 20"/>
    <property type="match status" value="1"/>
</dbReference>
<dbReference type="Gene3D" id="1.10.510.10">
    <property type="entry name" value="Transferase(Phosphotransferase) domain 1"/>
    <property type="match status" value="1"/>
</dbReference>
<keyword evidence="1" id="KW-0808">Transferase</keyword>